<dbReference type="InterPro" id="IPR006094">
    <property type="entry name" value="Oxid_FAD_bind_N"/>
</dbReference>
<evidence type="ECO:0000259" key="6">
    <source>
        <dbReference type="PROSITE" id="PS51387"/>
    </source>
</evidence>
<dbReference type="EMBL" id="BAAAMY010000006">
    <property type="protein sequence ID" value="GAA1924621.1"/>
    <property type="molecule type" value="Genomic_DNA"/>
</dbReference>
<evidence type="ECO:0000256" key="3">
    <source>
        <dbReference type="ARBA" id="ARBA00022827"/>
    </source>
</evidence>
<dbReference type="Gene3D" id="3.30.465.10">
    <property type="match status" value="1"/>
</dbReference>
<evidence type="ECO:0000256" key="5">
    <source>
        <dbReference type="SAM" id="MobiDB-lite"/>
    </source>
</evidence>
<feature type="domain" description="FAD-binding PCMH-type" evidence="6">
    <location>
        <begin position="44"/>
        <end position="222"/>
    </location>
</feature>
<protein>
    <submittedName>
        <fullName evidence="7">FAD-linked oxidase C-terminal domain-containing protein</fullName>
    </submittedName>
</protein>
<evidence type="ECO:0000256" key="4">
    <source>
        <dbReference type="ARBA" id="ARBA00023002"/>
    </source>
</evidence>
<reference evidence="7 8" key="1">
    <citation type="journal article" date="2019" name="Int. J. Syst. Evol. Microbiol.">
        <title>The Global Catalogue of Microorganisms (GCM) 10K type strain sequencing project: providing services to taxonomists for standard genome sequencing and annotation.</title>
        <authorList>
            <consortium name="The Broad Institute Genomics Platform"/>
            <consortium name="The Broad Institute Genome Sequencing Center for Infectious Disease"/>
            <person name="Wu L."/>
            <person name="Ma J."/>
        </authorList>
    </citation>
    <scope>NUCLEOTIDE SEQUENCE [LARGE SCALE GENOMIC DNA]</scope>
    <source>
        <strain evidence="7 8">JCM 14046</strain>
    </source>
</reference>
<sequence>MDGMDTADPTAPLDQLRASLPADVVETRPDSMEAFRRDWSRDAGAGMPLAVVRPRDAGEVQATVRWAAEHRVPVVPRGAGSGLSGGASAVGGGLVLSLDRMRAIDVDVATQVAYVEPGALNAEVKAAAAEQGLWYAPDPASYAISSIGGNVATNAGGLCCVKYGVTADYVLGMDVVLADGRLVTLGGPRIKDVAGLSLVQLFVGSEGMLGVITRVVLRLQPPPPTPATLVATFPTTRSAADAVVAIRSATRPSMLELMDAASVNAVEDHRAMGLDRSAGALLIGRSDAPGAARADEVALMEKACAEAGAVEVFVTEDADEGEMFAEARRAAFPAIETRGSVMLEDVGVPVPLLPDLLTAIADVAERHDLEIPTVAHAGDGNTHPIVVFDAADPASVERAHAAFAEVMAAAIALGGTITGEHGVGRAKKAALPDQLGEDVMDLNRRVKAALDPANILNPGAVL</sequence>
<name>A0ABN2PM12_9ACTN</name>
<proteinExistence type="predicted"/>
<dbReference type="Gene3D" id="1.10.45.10">
    <property type="entry name" value="Vanillyl-alcohol Oxidase, Chain A, domain 4"/>
    <property type="match status" value="1"/>
</dbReference>
<dbReference type="Pfam" id="PF01565">
    <property type="entry name" value="FAD_binding_4"/>
    <property type="match status" value="1"/>
</dbReference>
<keyword evidence="8" id="KW-1185">Reference proteome</keyword>
<dbReference type="InterPro" id="IPR051914">
    <property type="entry name" value="FAD-linked_OxidoTrans_Type4"/>
</dbReference>
<dbReference type="SUPFAM" id="SSF56176">
    <property type="entry name" value="FAD-binding/transporter-associated domain-like"/>
    <property type="match status" value="1"/>
</dbReference>
<gene>
    <name evidence="7" type="ORF">GCM10009737_27960</name>
</gene>
<comment type="caution">
    <text evidence="7">The sequence shown here is derived from an EMBL/GenBank/DDBJ whole genome shotgun (WGS) entry which is preliminary data.</text>
</comment>
<comment type="cofactor">
    <cofactor evidence="1">
        <name>FAD</name>
        <dbReference type="ChEBI" id="CHEBI:57692"/>
    </cofactor>
</comment>
<dbReference type="InterPro" id="IPR016164">
    <property type="entry name" value="FAD-linked_Oxase-like_C"/>
</dbReference>
<dbReference type="InterPro" id="IPR016169">
    <property type="entry name" value="FAD-bd_PCMH_sub2"/>
</dbReference>
<dbReference type="Pfam" id="PF02913">
    <property type="entry name" value="FAD-oxidase_C"/>
    <property type="match status" value="1"/>
</dbReference>
<feature type="region of interest" description="Disordered" evidence="5">
    <location>
        <begin position="1"/>
        <end position="20"/>
    </location>
</feature>
<dbReference type="InterPro" id="IPR036318">
    <property type="entry name" value="FAD-bd_PCMH-like_sf"/>
</dbReference>
<evidence type="ECO:0000256" key="1">
    <source>
        <dbReference type="ARBA" id="ARBA00001974"/>
    </source>
</evidence>
<dbReference type="InterPro" id="IPR004113">
    <property type="entry name" value="FAD-bd_oxidored_4_C"/>
</dbReference>
<dbReference type="PANTHER" id="PTHR42934">
    <property type="entry name" value="GLYCOLATE OXIDASE SUBUNIT GLCD"/>
    <property type="match status" value="1"/>
</dbReference>
<organism evidence="7 8">
    <name type="scientific">Nocardioides lentus</name>
    <dbReference type="NCBI Taxonomy" id="338077"/>
    <lineage>
        <taxon>Bacteria</taxon>
        <taxon>Bacillati</taxon>
        <taxon>Actinomycetota</taxon>
        <taxon>Actinomycetes</taxon>
        <taxon>Propionibacteriales</taxon>
        <taxon>Nocardioidaceae</taxon>
        <taxon>Nocardioides</taxon>
    </lineage>
</organism>
<keyword evidence="3" id="KW-0274">FAD</keyword>
<dbReference type="Gene3D" id="3.30.70.2740">
    <property type="match status" value="1"/>
</dbReference>
<dbReference type="PROSITE" id="PS51387">
    <property type="entry name" value="FAD_PCMH"/>
    <property type="match status" value="1"/>
</dbReference>
<keyword evidence="4" id="KW-0560">Oxidoreductase</keyword>
<dbReference type="InterPro" id="IPR016171">
    <property type="entry name" value="Vanillyl_alc_oxidase_C-sub2"/>
</dbReference>
<evidence type="ECO:0000313" key="8">
    <source>
        <dbReference type="Proteomes" id="UP001501612"/>
    </source>
</evidence>
<dbReference type="PANTHER" id="PTHR42934:SF2">
    <property type="entry name" value="GLYCOLATE OXIDASE SUBUNIT GLCD"/>
    <property type="match status" value="1"/>
</dbReference>
<dbReference type="Proteomes" id="UP001501612">
    <property type="component" value="Unassembled WGS sequence"/>
</dbReference>
<evidence type="ECO:0000313" key="7">
    <source>
        <dbReference type="EMBL" id="GAA1924621.1"/>
    </source>
</evidence>
<dbReference type="SUPFAM" id="SSF55103">
    <property type="entry name" value="FAD-linked oxidases, C-terminal domain"/>
    <property type="match status" value="1"/>
</dbReference>
<evidence type="ECO:0000256" key="2">
    <source>
        <dbReference type="ARBA" id="ARBA00022630"/>
    </source>
</evidence>
<keyword evidence="2" id="KW-0285">Flavoprotein</keyword>
<accession>A0ABN2PM12</accession>
<dbReference type="InterPro" id="IPR016166">
    <property type="entry name" value="FAD-bd_PCMH"/>
</dbReference>